<protein>
    <submittedName>
        <fullName evidence="1">Uncharacterized protein</fullName>
    </submittedName>
</protein>
<evidence type="ECO:0000313" key="1">
    <source>
        <dbReference type="EnsemblMetazoa" id="XP_037875726.1"/>
    </source>
</evidence>
<keyword evidence="2" id="KW-1185">Reference proteome</keyword>
<dbReference type="AlphaFoldDB" id="A0A8R2R935"/>
<reference evidence="1" key="2">
    <citation type="submission" date="2022-06" db="UniProtKB">
        <authorList>
            <consortium name="EnsemblMetazoa"/>
        </authorList>
    </citation>
    <scope>IDENTIFICATION</scope>
    <source>
        <strain evidence="1">p50T (Dazao)</strain>
    </source>
</reference>
<organism evidence="1 2">
    <name type="scientific">Bombyx mori</name>
    <name type="common">Silk moth</name>
    <dbReference type="NCBI Taxonomy" id="7091"/>
    <lineage>
        <taxon>Eukaryota</taxon>
        <taxon>Metazoa</taxon>
        <taxon>Ecdysozoa</taxon>
        <taxon>Arthropoda</taxon>
        <taxon>Hexapoda</taxon>
        <taxon>Insecta</taxon>
        <taxon>Pterygota</taxon>
        <taxon>Neoptera</taxon>
        <taxon>Endopterygota</taxon>
        <taxon>Lepidoptera</taxon>
        <taxon>Glossata</taxon>
        <taxon>Ditrysia</taxon>
        <taxon>Bombycoidea</taxon>
        <taxon>Bombycidae</taxon>
        <taxon>Bombycinae</taxon>
        <taxon>Bombyx</taxon>
    </lineage>
</organism>
<sequence length="81" mass="9309">MHQDSCRRAVVDDLDLEPISMYLQSASVHHFENTARHENPLIVAADTIIKTGPNWDHTGSFSFLIKKRIIKIDSPRHKAMR</sequence>
<dbReference type="EnsemblMetazoa" id="XM_038019798.1">
    <property type="protein sequence ID" value="XP_037875726.1"/>
    <property type="gene ID" value="LOC119630422"/>
</dbReference>
<reference evidence="2" key="1">
    <citation type="journal article" date="2008" name="Insect Biochem. Mol. Biol.">
        <title>The genome of a lepidopteran model insect, the silkworm Bombyx mori.</title>
        <authorList>
            <consortium name="International Silkworm Genome Consortium"/>
        </authorList>
    </citation>
    <scope>NUCLEOTIDE SEQUENCE [LARGE SCALE GENOMIC DNA]</scope>
    <source>
        <strain evidence="2">p50T</strain>
    </source>
</reference>
<accession>A0A8R2R935</accession>
<name>A0A8R2R935_BOMMO</name>
<proteinExistence type="predicted"/>
<dbReference type="Proteomes" id="UP000005204">
    <property type="component" value="Unassembled WGS sequence"/>
</dbReference>
<evidence type="ECO:0000313" key="2">
    <source>
        <dbReference type="Proteomes" id="UP000005204"/>
    </source>
</evidence>